<dbReference type="Proteomes" id="UP000286701">
    <property type="component" value="Unassembled WGS sequence"/>
</dbReference>
<keyword evidence="4" id="KW-1185">Reference proteome</keyword>
<name>A0A444MHW6_9SPHI</name>
<gene>
    <name evidence="3" type="ORF">EPL05_22295</name>
</gene>
<feature type="transmembrane region" description="Helical" evidence="1">
    <location>
        <begin position="104"/>
        <end position="126"/>
    </location>
</feature>
<feature type="transmembrane region" description="Helical" evidence="1">
    <location>
        <begin position="54"/>
        <end position="84"/>
    </location>
</feature>
<feature type="transmembrane region" description="Helical" evidence="1">
    <location>
        <begin position="356"/>
        <end position="375"/>
    </location>
</feature>
<dbReference type="AlphaFoldDB" id="A0A444MHW6"/>
<keyword evidence="1" id="KW-1133">Transmembrane helix</keyword>
<dbReference type="OrthoDB" id="5446016at2"/>
<accession>A0A444MHW6</accession>
<dbReference type="PANTHER" id="PTHR36927">
    <property type="entry name" value="BLR4337 PROTEIN"/>
    <property type="match status" value="1"/>
</dbReference>
<evidence type="ECO:0000259" key="2">
    <source>
        <dbReference type="Pfam" id="PF01757"/>
    </source>
</evidence>
<dbReference type="InterPro" id="IPR002656">
    <property type="entry name" value="Acyl_transf_3_dom"/>
</dbReference>
<dbReference type="InterPro" id="IPR050623">
    <property type="entry name" value="Glucan_succinyl_AcylTrfase"/>
</dbReference>
<feature type="transmembrane region" description="Helical" evidence="1">
    <location>
        <begin position="183"/>
        <end position="204"/>
    </location>
</feature>
<feature type="transmembrane region" description="Helical" evidence="1">
    <location>
        <begin position="328"/>
        <end position="350"/>
    </location>
</feature>
<dbReference type="EMBL" id="SBIW01000028">
    <property type="protein sequence ID" value="RWY47218.1"/>
    <property type="molecule type" value="Genomic_DNA"/>
</dbReference>
<feature type="transmembrane region" description="Helical" evidence="1">
    <location>
        <begin position="216"/>
        <end position="233"/>
    </location>
</feature>
<evidence type="ECO:0000313" key="3">
    <source>
        <dbReference type="EMBL" id="RWY47218.1"/>
    </source>
</evidence>
<feature type="transmembrane region" description="Helical" evidence="1">
    <location>
        <begin position="254"/>
        <end position="276"/>
    </location>
</feature>
<keyword evidence="1" id="KW-0472">Membrane</keyword>
<comment type="caution">
    <text evidence="3">The sequence shown here is derived from an EMBL/GenBank/DDBJ whole genome shotgun (WGS) entry which is preliminary data.</text>
</comment>
<organism evidence="3 4">
    <name type="scientific">Mucilaginibacter gilvus</name>
    <dbReference type="NCBI Taxonomy" id="2305909"/>
    <lineage>
        <taxon>Bacteria</taxon>
        <taxon>Pseudomonadati</taxon>
        <taxon>Bacteroidota</taxon>
        <taxon>Sphingobacteriia</taxon>
        <taxon>Sphingobacteriales</taxon>
        <taxon>Sphingobacteriaceae</taxon>
        <taxon>Mucilaginibacter</taxon>
    </lineage>
</organism>
<protein>
    <submittedName>
        <fullName evidence="3">Acyltransferase</fullName>
    </submittedName>
</protein>
<evidence type="ECO:0000313" key="4">
    <source>
        <dbReference type="Proteomes" id="UP000286701"/>
    </source>
</evidence>
<feature type="transmembrane region" description="Helical" evidence="1">
    <location>
        <begin position="23"/>
        <end position="42"/>
    </location>
</feature>
<keyword evidence="1" id="KW-0812">Transmembrane</keyword>
<dbReference type="Pfam" id="PF01757">
    <property type="entry name" value="Acyl_transf_3"/>
    <property type="match status" value="1"/>
</dbReference>
<keyword evidence="3" id="KW-0012">Acyltransferase</keyword>
<dbReference type="RefSeq" id="WP_128536202.1">
    <property type="nucleotide sequence ID" value="NZ_SBIW01000028.1"/>
</dbReference>
<reference evidence="3 4" key="1">
    <citation type="submission" date="2019-01" db="EMBL/GenBank/DDBJ databases">
        <title>Mucilaginibacter antarcticum sp. nov., isolated from antarctic soil.</title>
        <authorList>
            <person name="Yan Y.-Q."/>
            <person name="Du Z.-J."/>
        </authorList>
    </citation>
    <scope>NUCLEOTIDE SEQUENCE [LARGE SCALE GENOMIC DNA]</scope>
    <source>
        <strain evidence="3 4">F01003</strain>
    </source>
</reference>
<keyword evidence="3" id="KW-0808">Transferase</keyword>
<sequence length="384" mass="42984">MPATPSAIIPEHPKEKIVYIHHLKVVLTALVILHHATITYGAPGNWYFNEKTQLLGAIVPMTAFVAVNQAFFMGFFFFLSALFIPSSYDKKGPGKFIADRFLRLGLPLVFYSFVLSPFLSFINYNYTGTHPKITYLQYLGGFDSWIDFGVLWFVAALLLFTLAYAVFRLFVDDRGISKPMPSVTKILTFAICIGVISYGVRIFFPVGWVLKPLGFQLGHFTQYIAMFILGIIASRGKWISNADYGTGKTMRTTALCLVFIGFPVFFVVRQLVGFPVEYYNVGGHWQSLWYAVWEQLVGFTIVAALLCIGKTRWNKPSAFLTLLSRTSFAVYIFHPLILIGLSVALHSWAIEPALKFLAVAPLAVVGSFLLGLMIVRIPGVNRVV</sequence>
<feature type="transmembrane region" description="Helical" evidence="1">
    <location>
        <begin position="288"/>
        <end position="308"/>
    </location>
</feature>
<evidence type="ECO:0000256" key="1">
    <source>
        <dbReference type="SAM" id="Phobius"/>
    </source>
</evidence>
<feature type="domain" description="Acyltransferase 3" evidence="2">
    <location>
        <begin position="18"/>
        <end position="370"/>
    </location>
</feature>
<proteinExistence type="predicted"/>
<feature type="transmembrane region" description="Helical" evidence="1">
    <location>
        <begin position="146"/>
        <end position="171"/>
    </location>
</feature>
<dbReference type="PANTHER" id="PTHR36927:SF4">
    <property type="entry name" value="BLR5718 PROTEIN"/>
    <property type="match status" value="1"/>
</dbReference>
<dbReference type="GO" id="GO:0016747">
    <property type="term" value="F:acyltransferase activity, transferring groups other than amino-acyl groups"/>
    <property type="evidence" value="ECO:0007669"/>
    <property type="project" value="InterPro"/>
</dbReference>